<feature type="domain" description="Nudix hydrolase" evidence="2">
    <location>
        <begin position="47"/>
        <end position="167"/>
    </location>
</feature>
<dbReference type="Pfam" id="PF00293">
    <property type="entry name" value="NUDIX"/>
    <property type="match status" value="1"/>
</dbReference>
<dbReference type="PANTHER" id="PTHR43736:SF1">
    <property type="entry name" value="DIHYDRONEOPTERIN TRIPHOSPHATE DIPHOSPHATASE"/>
    <property type="match status" value="1"/>
</dbReference>
<gene>
    <name evidence="3" type="ORF">ACFPZN_32290</name>
</gene>
<comment type="caution">
    <text evidence="3">The sequence shown here is derived from an EMBL/GenBank/DDBJ whole genome shotgun (WGS) entry which is preliminary data.</text>
</comment>
<dbReference type="PANTHER" id="PTHR43736">
    <property type="entry name" value="ADP-RIBOSE PYROPHOSPHATASE"/>
    <property type="match status" value="1"/>
</dbReference>
<dbReference type="InterPro" id="IPR015797">
    <property type="entry name" value="NUDIX_hydrolase-like_dom_sf"/>
</dbReference>
<sequence length="182" mass="20158">MSITVDETRATVSRYLDRYPDEAEHLAPLIRALERGADPTSRKTFDGGHITAGAVVIDDTNRLLLIHHKALNRWLLPGGHLEADDNGLMLAALRELEEETGISWHGAVSPPGHDVTPVDIDVHLIPANPAKDEPEHWHADFRWAFWVQEPKVVLQAEEAEGYAWCAFSNAPTPKLAAKLPSL</sequence>
<dbReference type="Gene3D" id="3.90.79.10">
    <property type="entry name" value="Nucleoside Triphosphate Pyrophosphohydrolase"/>
    <property type="match status" value="1"/>
</dbReference>
<dbReference type="InterPro" id="IPR000086">
    <property type="entry name" value="NUDIX_hydrolase_dom"/>
</dbReference>
<comment type="similarity">
    <text evidence="1">Belongs to the Nudix hydrolase family.</text>
</comment>
<name>A0ABW1A8Q2_9ACTN</name>
<evidence type="ECO:0000313" key="4">
    <source>
        <dbReference type="Proteomes" id="UP001596074"/>
    </source>
</evidence>
<dbReference type="PROSITE" id="PS51462">
    <property type="entry name" value="NUDIX"/>
    <property type="match status" value="1"/>
</dbReference>
<proteinExistence type="inferred from homology"/>
<dbReference type="CDD" id="cd03674">
    <property type="entry name" value="NUDIX_Hydrolase"/>
    <property type="match status" value="1"/>
</dbReference>
<dbReference type="EMBL" id="JBHSON010000052">
    <property type="protein sequence ID" value="MFC5750329.1"/>
    <property type="molecule type" value="Genomic_DNA"/>
</dbReference>
<dbReference type="SUPFAM" id="SSF55811">
    <property type="entry name" value="Nudix"/>
    <property type="match status" value="1"/>
</dbReference>
<evidence type="ECO:0000259" key="2">
    <source>
        <dbReference type="PROSITE" id="PS51462"/>
    </source>
</evidence>
<dbReference type="GO" id="GO:0016787">
    <property type="term" value="F:hydrolase activity"/>
    <property type="evidence" value="ECO:0007669"/>
    <property type="project" value="UniProtKB-KW"/>
</dbReference>
<organism evidence="3 4">
    <name type="scientific">Actinomadura rugatobispora</name>
    <dbReference type="NCBI Taxonomy" id="1994"/>
    <lineage>
        <taxon>Bacteria</taxon>
        <taxon>Bacillati</taxon>
        <taxon>Actinomycetota</taxon>
        <taxon>Actinomycetes</taxon>
        <taxon>Streptosporangiales</taxon>
        <taxon>Thermomonosporaceae</taxon>
        <taxon>Actinomadura</taxon>
    </lineage>
</organism>
<dbReference type="RefSeq" id="WP_378286068.1">
    <property type="nucleotide sequence ID" value="NZ_JBHSON010000052.1"/>
</dbReference>
<protein>
    <submittedName>
        <fullName evidence="3">NUDIX hydrolase</fullName>
    </submittedName>
</protein>
<reference evidence="4" key="1">
    <citation type="journal article" date="2019" name="Int. J. Syst. Evol. Microbiol.">
        <title>The Global Catalogue of Microorganisms (GCM) 10K type strain sequencing project: providing services to taxonomists for standard genome sequencing and annotation.</title>
        <authorList>
            <consortium name="The Broad Institute Genomics Platform"/>
            <consortium name="The Broad Institute Genome Sequencing Center for Infectious Disease"/>
            <person name="Wu L."/>
            <person name="Ma J."/>
        </authorList>
    </citation>
    <scope>NUCLEOTIDE SEQUENCE [LARGE SCALE GENOMIC DNA]</scope>
    <source>
        <strain evidence="4">KCTC 42087</strain>
    </source>
</reference>
<accession>A0ABW1A8Q2</accession>
<evidence type="ECO:0000256" key="1">
    <source>
        <dbReference type="ARBA" id="ARBA00005582"/>
    </source>
</evidence>
<dbReference type="Proteomes" id="UP001596074">
    <property type="component" value="Unassembled WGS sequence"/>
</dbReference>
<keyword evidence="3" id="KW-0378">Hydrolase</keyword>
<keyword evidence="4" id="KW-1185">Reference proteome</keyword>
<evidence type="ECO:0000313" key="3">
    <source>
        <dbReference type="EMBL" id="MFC5750329.1"/>
    </source>
</evidence>